<dbReference type="GO" id="GO:0004399">
    <property type="term" value="F:histidinol dehydrogenase activity"/>
    <property type="evidence" value="ECO:0007669"/>
    <property type="project" value="UniProtKB-EC"/>
</dbReference>
<dbReference type="EC" id="1.1.1.23" evidence="6"/>
<evidence type="ECO:0000256" key="5">
    <source>
        <dbReference type="ARBA" id="ARBA00023002"/>
    </source>
</evidence>
<evidence type="ECO:0000256" key="4">
    <source>
        <dbReference type="ARBA" id="ARBA00022833"/>
    </source>
</evidence>
<dbReference type="PROSITE" id="PS00611">
    <property type="entry name" value="HISOL_DEHYDROGENASE"/>
    <property type="match status" value="1"/>
</dbReference>
<dbReference type="PANTHER" id="PTHR21256:SF2">
    <property type="entry name" value="HISTIDINE BIOSYNTHESIS TRIFUNCTIONAL PROTEIN"/>
    <property type="match status" value="1"/>
</dbReference>
<dbReference type="CDD" id="cd06572">
    <property type="entry name" value="Histidinol_dh"/>
    <property type="match status" value="1"/>
</dbReference>
<dbReference type="EMBL" id="LNQE01001872">
    <property type="protein sequence ID" value="KUG03678.1"/>
    <property type="molecule type" value="Genomic_DNA"/>
</dbReference>
<comment type="similarity">
    <text evidence="2">Belongs to the histidinol dehydrogenase family.</text>
</comment>
<reference evidence="6" key="1">
    <citation type="journal article" date="2015" name="Proc. Natl. Acad. Sci. U.S.A.">
        <title>Networks of energetic and metabolic interactions define dynamics in microbial communities.</title>
        <authorList>
            <person name="Embree M."/>
            <person name="Liu J.K."/>
            <person name="Al-Bassam M.M."/>
            <person name="Zengler K."/>
        </authorList>
    </citation>
    <scope>NUCLEOTIDE SEQUENCE</scope>
</reference>
<dbReference type="FunFam" id="3.40.50.1980:FF:000026">
    <property type="entry name" value="Histidinol dehydrogenase"/>
    <property type="match status" value="1"/>
</dbReference>
<comment type="caution">
    <text evidence="6">The sequence shown here is derived from an EMBL/GenBank/DDBJ whole genome shotgun (WGS) entry which is preliminary data.</text>
</comment>
<organism evidence="6">
    <name type="scientific">hydrocarbon metagenome</name>
    <dbReference type="NCBI Taxonomy" id="938273"/>
    <lineage>
        <taxon>unclassified sequences</taxon>
        <taxon>metagenomes</taxon>
        <taxon>ecological metagenomes</taxon>
    </lineage>
</organism>
<dbReference type="GO" id="GO:0051287">
    <property type="term" value="F:NAD binding"/>
    <property type="evidence" value="ECO:0007669"/>
    <property type="project" value="InterPro"/>
</dbReference>
<name>A0A0W8E4T9_9ZZZZ</name>
<evidence type="ECO:0000313" key="6">
    <source>
        <dbReference type="EMBL" id="KUG03678.1"/>
    </source>
</evidence>
<keyword evidence="4" id="KW-0862">Zinc</keyword>
<dbReference type="FunFam" id="3.40.50.1980:FF:000001">
    <property type="entry name" value="Histidinol dehydrogenase"/>
    <property type="match status" value="1"/>
</dbReference>
<dbReference type="InterPro" id="IPR016161">
    <property type="entry name" value="Ald_DH/histidinol_DH"/>
</dbReference>
<comment type="cofactor">
    <cofactor evidence="1">
        <name>Zn(2+)</name>
        <dbReference type="ChEBI" id="CHEBI:29105"/>
    </cofactor>
</comment>
<sequence>MKLRRIKASSPELKSFLQTNYDDMKQYEVTVHEIGQEVKQRGNKAVFDFNLKFDGASTNEDNFMVSEAEFEAAYDAVDDEYIFALRAAIDNVAGFHARQLRNSWMEPDERGCILGQIYRPLERVGIYVPGGTAAYPSSVLMNAIPAQVAGVEQIVMVSPPGKDGKMNPYTLVAANELGLQEVYKMGGAHAIFALAWGTETIRKVDLISGPGNIYVTLAKKMVYGDVNIDMLAGPSEILILADDQADPIFAAADMMSQAEHDVLARSILVSNDPGLLDRVEEEINRQIQELSRRDIIEQALNSYGALILADNMKEACEVANLIAPEHLELMVEHPFDLLSKIKNAGAIFMGRYTPEPVGDYFAGPNHILPTGGTARFYSPVSVDTFTKSSSLIYFSEAGIKGDADEIIKLAQVEGLSAHANSIRVRKDSDK</sequence>
<dbReference type="GO" id="GO:0000105">
    <property type="term" value="P:L-histidine biosynthetic process"/>
    <property type="evidence" value="ECO:0007669"/>
    <property type="project" value="InterPro"/>
</dbReference>
<dbReference type="InterPro" id="IPR001692">
    <property type="entry name" value="Histidinol_DH_CS"/>
</dbReference>
<dbReference type="Pfam" id="PF00815">
    <property type="entry name" value="Histidinol_dh"/>
    <property type="match status" value="1"/>
</dbReference>
<accession>A0A0W8E4T9</accession>
<dbReference type="AlphaFoldDB" id="A0A0W8E4T9"/>
<dbReference type="PIRSF" id="PIRSF000099">
    <property type="entry name" value="Histidinol_dh"/>
    <property type="match status" value="1"/>
</dbReference>
<dbReference type="SUPFAM" id="SSF53720">
    <property type="entry name" value="ALDH-like"/>
    <property type="match status" value="1"/>
</dbReference>
<protein>
    <submittedName>
        <fullName evidence="6">Histidinol dehydrogenase</fullName>
        <ecNumber evidence="6">1.1.1.23</ecNumber>
    </submittedName>
</protein>
<dbReference type="GO" id="GO:0005829">
    <property type="term" value="C:cytosol"/>
    <property type="evidence" value="ECO:0007669"/>
    <property type="project" value="TreeGrafter"/>
</dbReference>
<proteinExistence type="inferred from homology"/>
<dbReference type="InterPro" id="IPR022695">
    <property type="entry name" value="Histidinol_DH_monofunct"/>
</dbReference>
<keyword evidence="3" id="KW-0479">Metal-binding</keyword>
<evidence type="ECO:0000256" key="3">
    <source>
        <dbReference type="ARBA" id="ARBA00022723"/>
    </source>
</evidence>
<dbReference type="Gene3D" id="3.40.50.1980">
    <property type="entry name" value="Nitrogenase molybdenum iron protein domain"/>
    <property type="match status" value="2"/>
</dbReference>
<dbReference type="Gene3D" id="1.20.5.1300">
    <property type="match status" value="1"/>
</dbReference>
<evidence type="ECO:0000256" key="1">
    <source>
        <dbReference type="ARBA" id="ARBA00001947"/>
    </source>
</evidence>
<dbReference type="InterPro" id="IPR012131">
    <property type="entry name" value="Hstdl_DH"/>
</dbReference>
<dbReference type="NCBIfam" id="TIGR00069">
    <property type="entry name" value="hisD"/>
    <property type="match status" value="1"/>
</dbReference>
<dbReference type="PANTHER" id="PTHR21256">
    <property type="entry name" value="HISTIDINOL DEHYDROGENASE HDH"/>
    <property type="match status" value="1"/>
</dbReference>
<gene>
    <name evidence="6" type="ORF">ASZ90_018923</name>
</gene>
<dbReference type="GO" id="GO:0046872">
    <property type="term" value="F:metal ion binding"/>
    <property type="evidence" value="ECO:0007669"/>
    <property type="project" value="UniProtKB-KW"/>
</dbReference>
<evidence type="ECO:0000256" key="2">
    <source>
        <dbReference type="ARBA" id="ARBA00010178"/>
    </source>
</evidence>
<dbReference type="PRINTS" id="PR00083">
    <property type="entry name" value="HOLDHDRGNASE"/>
</dbReference>
<dbReference type="HAMAP" id="MF_01024">
    <property type="entry name" value="HisD"/>
    <property type="match status" value="1"/>
</dbReference>
<keyword evidence="5 6" id="KW-0560">Oxidoreductase</keyword>